<gene>
    <name evidence="2" type="ORF">COCNU_10G009400</name>
</gene>
<reference evidence="2" key="2">
    <citation type="submission" date="2019-07" db="EMBL/GenBank/DDBJ databases">
        <authorList>
            <person name="Yang Y."/>
            <person name="Bocs S."/>
            <person name="Baudouin L."/>
        </authorList>
    </citation>
    <scope>NUCLEOTIDE SEQUENCE</scope>
    <source>
        <tissue evidence="2">Spear leaf of Hainan Tall coconut</tissue>
    </source>
</reference>
<feature type="domain" description="RNase H type-1" evidence="1">
    <location>
        <begin position="26"/>
        <end position="166"/>
    </location>
</feature>
<dbReference type="InterPro" id="IPR012337">
    <property type="entry name" value="RNaseH-like_sf"/>
</dbReference>
<dbReference type="Gene3D" id="3.30.420.10">
    <property type="entry name" value="Ribonuclease H-like superfamily/Ribonuclease H"/>
    <property type="match status" value="1"/>
</dbReference>
<proteinExistence type="predicted"/>
<dbReference type="CDD" id="cd09279">
    <property type="entry name" value="RNase_HI_like"/>
    <property type="match status" value="1"/>
</dbReference>
<dbReference type="Pfam" id="PF13456">
    <property type="entry name" value="RVT_3"/>
    <property type="match status" value="1"/>
</dbReference>
<dbReference type="InterPro" id="IPR002156">
    <property type="entry name" value="RNaseH_domain"/>
</dbReference>
<dbReference type="GO" id="GO:0003676">
    <property type="term" value="F:nucleic acid binding"/>
    <property type="evidence" value="ECO:0007669"/>
    <property type="project" value="InterPro"/>
</dbReference>
<dbReference type="Proteomes" id="UP000797356">
    <property type="component" value="Chromosome 10"/>
</dbReference>
<dbReference type="PROSITE" id="PS50879">
    <property type="entry name" value="RNASE_H_1"/>
    <property type="match status" value="1"/>
</dbReference>
<dbReference type="SUPFAM" id="SSF53098">
    <property type="entry name" value="Ribonuclease H-like"/>
    <property type="match status" value="1"/>
</dbReference>
<dbReference type="AlphaFoldDB" id="A0A8K0IM68"/>
<name>A0A8K0IM68_COCNU</name>
<reference evidence="2" key="1">
    <citation type="journal article" date="2017" name="Gigascience">
        <title>The genome draft of coconut (Cocos nucifera).</title>
        <authorList>
            <person name="Xiao Y."/>
            <person name="Xu P."/>
            <person name="Fan H."/>
            <person name="Baudouin L."/>
            <person name="Xia W."/>
            <person name="Bocs S."/>
            <person name="Xu J."/>
            <person name="Li Q."/>
            <person name="Guo A."/>
            <person name="Zhou L."/>
            <person name="Li J."/>
            <person name="Wu Y."/>
            <person name="Ma Z."/>
            <person name="Armero A."/>
            <person name="Issali A.E."/>
            <person name="Liu N."/>
            <person name="Peng M."/>
            <person name="Yang Y."/>
        </authorList>
    </citation>
    <scope>NUCLEOTIDE SEQUENCE</scope>
    <source>
        <tissue evidence="2">Spear leaf of Hainan Tall coconut</tissue>
    </source>
</reference>
<evidence type="ECO:0000313" key="3">
    <source>
        <dbReference type="Proteomes" id="UP000797356"/>
    </source>
</evidence>
<dbReference type="OrthoDB" id="2016287at2759"/>
<dbReference type="PANTHER" id="PTHR46387:SF2">
    <property type="entry name" value="RIBONUCLEASE HI"/>
    <property type="match status" value="1"/>
</dbReference>
<accession>A0A8K0IM68</accession>
<sequence>MPVVGRRNHSSFPSVWYGTGCTGRFGPMSCVLEFDGASKGNPGKSGAGAILRTEDGTVVSRLCEGLGNVTNNVAEYRALILGMKYALKKGFKQIRVQGDSYLVCMQPLLLAAVAARQYRLQQQQLLAAVAGIATGSTNHCLLLMPGSSCSTIGTRWQNSLLTAAARPAPSGQQQLLLQAPPWLQPLLLQAPPVAAVDTNH</sequence>
<dbReference type="PANTHER" id="PTHR46387">
    <property type="entry name" value="POLYNUCLEOTIDYL TRANSFERASE, RIBONUCLEASE H-LIKE SUPERFAMILY PROTEIN"/>
    <property type="match status" value="1"/>
</dbReference>
<organism evidence="2 3">
    <name type="scientific">Cocos nucifera</name>
    <name type="common">Coconut palm</name>
    <dbReference type="NCBI Taxonomy" id="13894"/>
    <lineage>
        <taxon>Eukaryota</taxon>
        <taxon>Viridiplantae</taxon>
        <taxon>Streptophyta</taxon>
        <taxon>Embryophyta</taxon>
        <taxon>Tracheophyta</taxon>
        <taxon>Spermatophyta</taxon>
        <taxon>Magnoliopsida</taxon>
        <taxon>Liliopsida</taxon>
        <taxon>Arecaceae</taxon>
        <taxon>Arecoideae</taxon>
        <taxon>Cocoseae</taxon>
        <taxon>Attaleinae</taxon>
        <taxon>Cocos</taxon>
    </lineage>
</organism>
<evidence type="ECO:0000313" key="2">
    <source>
        <dbReference type="EMBL" id="KAG1362721.1"/>
    </source>
</evidence>
<keyword evidence="3" id="KW-1185">Reference proteome</keyword>
<comment type="caution">
    <text evidence="2">The sequence shown here is derived from an EMBL/GenBank/DDBJ whole genome shotgun (WGS) entry which is preliminary data.</text>
</comment>
<dbReference type="EMBL" id="CM017881">
    <property type="protein sequence ID" value="KAG1362721.1"/>
    <property type="molecule type" value="Genomic_DNA"/>
</dbReference>
<evidence type="ECO:0000259" key="1">
    <source>
        <dbReference type="PROSITE" id="PS50879"/>
    </source>
</evidence>
<dbReference type="InterPro" id="IPR036397">
    <property type="entry name" value="RNaseH_sf"/>
</dbReference>
<protein>
    <recommendedName>
        <fullName evidence="1">RNase H type-1 domain-containing protein</fullName>
    </recommendedName>
</protein>
<dbReference type="GO" id="GO:0004523">
    <property type="term" value="F:RNA-DNA hybrid ribonuclease activity"/>
    <property type="evidence" value="ECO:0007669"/>
    <property type="project" value="InterPro"/>
</dbReference>